<evidence type="ECO:0000313" key="1">
    <source>
        <dbReference type="EMBL" id="GFY18286.1"/>
    </source>
</evidence>
<protein>
    <submittedName>
        <fullName evidence="1">Uncharacterized protein</fullName>
    </submittedName>
</protein>
<accession>A0A8X6SU45</accession>
<dbReference type="Proteomes" id="UP000887159">
    <property type="component" value="Unassembled WGS sequence"/>
</dbReference>
<organism evidence="1 2">
    <name type="scientific">Trichonephila clavipes</name>
    <name type="common">Golden silk orbweaver</name>
    <name type="synonym">Nephila clavipes</name>
    <dbReference type="NCBI Taxonomy" id="2585209"/>
    <lineage>
        <taxon>Eukaryota</taxon>
        <taxon>Metazoa</taxon>
        <taxon>Ecdysozoa</taxon>
        <taxon>Arthropoda</taxon>
        <taxon>Chelicerata</taxon>
        <taxon>Arachnida</taxon>
        <taxon>Araneae</taxon>
        <taxon>Araneomorphae</taxon>
        <taxon>Entelegynae</taxon>
        <taxon>Araneoidea</taxon>
        <taxon>Nephilidae</taxon>
        <taxon>Trichonephila</taxon>
    </lineage>
</organism>
<comment type="caution">
    <text evidence="1">The sequence shown here is derived from an EMBL/GenBank/DDBJ whole genome shotgun (WGS) entry which is preliminary data.</text>
</comment>
<proteinExistence type="predicted"/>
<evidence type="ECO:0000313" key="2">
    <source>
        <dbReference type="Proteomes" id="UP000887159"/>
    </source>
</evidence>
<keyword evidence="2" id="KW-1185">Reference proteome</keyword>
<name>A0A8X6SU45_TRICX</name>
<sequence>MAIASKVGSRWDGITADHILEVFLQRKVSRSGNVGGQAVGKYRLMILFSLKWPFPHKELMGVGSSSNAAIVLHLPDEKVGLPKMFYGAHLAQDTSTQKFAQIIIWCCTKDTNPFVHQYSEISPTPHDVFPLDISPEKHPSFNFSSMLMPENTEENSSLKLSKAKRKNAKKHFGRKFKYDPALMLMGLGKRKLVSLHNGTKDFPLGEKKDSFLPVLGKGNSNARSKRSMKTQPLMLIAGIRESVMTLDMQNNSLLEDKNPNGMYLRSDDQLAYPNVAPYTKYEETEMKYFNSEPSIDFGQNSSYKPQLRDVLGAGKNIQRDSKYDPVVRYGGLGKKGSGSNSSLKYARIGKKRSAYDPALRYMGLGKRSHNFDPALKYMGLGKKKKVPITILH</sequence>
<gene>
    <name evidence="1" type="ORF">TNCV_2046921</name>
</gene>
<reference evidence="1" key="1">
    <citation type="submission" date="2020-08" db="EMBL/GenBank/DDBJ databases">
        <title>Multicomponent nature underlies the extraordinary mechanical properties of spider dragline silk.</title>
        <authorList>
            <person name="Kono N."/>
            <person name="Nakamura H."/>
            <person name="Mori M."/>
            <person name="Yoshida Y."/>
            <person name="Ohtoshi R."/>
            <person name="Malay A.D."/>
            <person name="Moran D.A.P."/>
            <person name="Tomita M."/>
            <person name="Numata K."/>
            <person name="Arakawa K."/>
        </authorList>
    </citation>
    <scope>NUCLEOTIDE SEQUENCE</scope>
</reference>
<dbReference type="EMBL" id="BMAU01021348">
    <property type="protein sequence ID" value="GFY18286.1"/>
    <property type="molecule type" value="Genomic_DNA"/>
</dbReference>
<dbReference type="AlphaFoldDB" id="A0A8X6SU45"/>